<dbReference type="NCBIfam" id="TIGR01215">
    <property type="entry name" value="minE"/>
    <property type="match status" value="1"/>
</dbReference>
<dbReference type="GO" id="GO:0032955">
    <property type="term" value="P:regulation of division septum assembly"/>
    <property type="evidence" value="ECO:0007669"/>
    <property type="project" value="InterPro"/>
</dbReference>
<keyword evidence="4 5" id="KW-0132">Cell division</keyword>
<protein>
    <recommendedName>
        <fullName evidence="2 4">Cell division topological specificity factor</fullName>
    </recommendedName>
</protein>
<reference evidence="5 6" key="1">
    <citation type="submission" date="2016-11" db="EMBL/GenBank/DDBJ databases">
        <authorList>
            <person name="Jaros S."/>
            <person name="Januszkiewicz K."/>
            <person name="Wedrychowicz H."/>
        </authorList>
    </citation>
    <scope>NUCLEOTIDE SEQUENCE [LARGE SCALE GENOMIC DNA]</scope>
    <source>
        <strain evidence="5 6">CGMCC 1.7049</strain>
    </source>
</reference>
<dbReference type="Proteomes" id="UP000199758">
    <property type="component" value="Unassembled WGS sequence"/>
</dbReference>
<comment type="similarity">
    <text evidence="1 4">Belongs to the MinE family.</text>
</comment>
<gene>
    <name evidence="4" type="primary">minE</name>
    <name evidence="5" type="ORF">SAMN04488068_1211</name>
</gene>
<dbReference type="GO" id="GO:0051301">
    <property type="term" value="P:cell division"/>
    <property type="evidence" value="ECO:0007669"/>
    <property type="project" value="UniProtKB-KW"/>
</dbReference>
<dbReference type="Gene3D" id="3.30.1070.10">
    <property type="entry name" value="Cell division topological specificity factor MinE"/>
    <property type="match status" value="1"/>
</dbReference>
<evidence type="ECO:0000256" key="3">
    <source>
        <dbReference type="ARBA" id="ARBA00025265"/>
    </source>
</evidence>
<sequence length="87" mass="9895">MAIDWMKLFRTEQKASAQTAKERLLVVVSHQRAGRANGPEYLTRLREELLAVVRKYVTVDDSAVHVDVKREDGDEVLAMSITLPERS</sequence>
<dbReference type="RefSeq" id="WP_072895274.1">
    <property type="nucleotide sequence ID" value="NZ_FQWZ01000002.1"/>
</dbReference>
<dbReference type="InterPro" id="IPR005527">
    <property type="entry name" value="MinE"/>
</dbReference>
<dbReference type="OrthoDB" id="9802655at2"/>
<dbReference type="AlphaFoldDB" id="A0A1M5M1A2"/>
<dbReference type="STRING" id="490188.SAMN04488068_1211"/>
<name>A0A1M5M1A2_9GAMM</name>
<keyword evidence="4" id="KW-0131">Cell cycle</keyword>
<dbReference type="EMBL" id="FQWZ01000002">
    <property type="protein sequence ID" value="SHG71051.1"/>
    <property type="molecule type" value="Genomic_DNA"/>
</dbReference>
<dbReference type="InterPro" id="IPR036707">
    <property type="entry name" value="MinE_sf"/>
</dbReference>
<comment type="function">
    <text evidence="3 4">Prevents the cell division inhibition by proteins MinC and MinD at internal division sites while permitting inhibition at polar sites. This ensures cell division at the proper site by restricting the formation of a division septum at the midpoint of the long axis of the cell.</text>
</comment>
<evidence type="ECO:0000313" key="6">
    <source>
        <dbReference type="Proteomes" id="UP000199758"/>
    </source>
</evidence>
<evidence type="ECO:0000256" key="1">
    <source>
        <dbReference type="ARBA" id="ARBA00008168"/>
    </source>
</evidence>
<dbReference type="Pfam" id="PF03776">
    <property type="entry name" value="MinE"/>
    <property type="match status" value="1"/>
</dbReference>
<dbReference type="SUPFAM" id="SSF55229">
    <property type="entry name" value="Cell division protein MinE topological specificity domain"/>
    <property type="match status" value="1"/>
</dbReference>
<dbReference type="HAMAP" id="MF_00262">
    <property type="entry name" value="MinE"/>
    <property type="match status" value="1"/>
</dbReference>
<keyword evidence="6" id="KW-1185">Reference proteome</keyword>
<evidence type="ECO:0000256" key="4">
    <source>
        <dbReference type="HAMAP-Rule" id="MF_00262"/>
    </source>
</evidence>
<organism evidence="5 6">
    <name type="scientific">Hydrocarboniphaga daqingensis</name>
    <dbReference type="NCBI Taxonomy" id="490188"/>
    <lineage>
        <taxon>Bacteria</taxon>
        <taxon>Pseudomonadati</taxon>
        <taxon>Pseudomonadota</taxon>
        <taxon>Gammaproteobacteria</taxon>
        <taxon>Nevskiales</taxon>
        <taxon>Nevskiaceae</taxon>
        <taxon>Hydrocarboniphaga</taxon>
    </lineage>
</organism>
<proteinExistence type="inferred from homology"/>
<evidence type="ECO:0000256" key="2">
    <source>
        <dbReference type="ARBA" id="ARBA00020112"/>
    </source>
</evidence>
<accession>A0A1M5M1A2</accession>
<dbReference type="NCBIfam" id="NF001422">
    <property type="entry name" value="PRK00296.1"/>
    <property type="match status" value="1"/>
</dbReference>
<evidence type="ECO:0000313" key="5">
    <source>
        <dbReference type="EMBL" id="SHG71051.1"/>
    </source>
</evidence>